<dbReference type="PROSITE" id="PS51404">
    <property type="entry name" value="DYP_PEROXIDASE"/>
    <property type="match status" value="1"/>
</dbReference>
<keyword evidence="5" id="KW-0408">Iron</keyword>
<evidence type="ECO:0000256" key="1">
    <source>
        <dbReference type="ARBA" id="ARBA00001970"/>
    </source>
</evidence>
<dbReference type="InterPro" id="IPR011008">
    <property type="entry name" value="Dimeric_a/b-barrel"/>
</dbReference>
<dbReference type="InterPro" id="IPR006314">
    <property type="entry name" value="Dyp_peroxidase"/>
</dbReference>
<comment type="similarity">
    <text evidence="6">Belongs to the DyP-type peroxidase family.</text>
</comment>
<name>A0ABQ2PFE7_9NEIS</name>
<evidence type="ECO:0000256" key="3">
    <source>
        <dbReference type="ARBA" id="ARBA00022723"/>
    </source>
</evidence>
<evidence type="ECO:0000313" key="10">
    <source>
        <dbReference type="Proteomes" id="UP000637267"/>
    </source>
</evidence>
<evidence type="ECO:0000256" key="6">
    <source>
        <dbReference type="ARBA" id="ARBA00025737"/>
    </source>
</evidence>
<dbReference type="Pfam" id="PF20628">
    <property type="entry name" value="Dyp_perox_C"/>
    <property type="match status" value="1"/>
</dbReference>
<keyword evidence="3" id="KW-0479">Metal-binding</keyword>
<proteinExistence type="inferred from homology"/>
<dbReference type="InterPro" id="IPR048328">
    <property type="entry name" value="Dyp_perox_C"/>
</dbReference>
<dbReference type="InterPro" id="IPR048327">
    <property type="entry name" value="Dyp_perox_N"/>
</dbReference>
<keyword evidence="4" id="KW-0560">Oxidoreductase</keyword>
<evidence type="ECO:0000256" key="5">
    <source>
        <dbReference type="ARBA" id="ARBA00023004"/>
    </source>
</evidence>
<dbReference type="SUPFAM" id="SSF54909">
    <property type="entry name" value="Dimeric alpha+beta barrel"/>
    <property type="match status" value="1"/>
</dbReference>
<dbReference type="Pfam" id="PF04261">
    <property type="entry name" value="Dyp_perox_N"/>
    <property type="match status" value="1"/>
</dbReference>
<dbReference type="NCBIfam" id="TIGR01413">
    <property type="entry name" value="Dyp_perox_fam"/>
    <property type="match status" value="1"/>
</dbReference>
<comment type="cofactor">
    <cofactor evidence="1">
        <name>heme b</name>
        <dbReference type="ChEBI" id="CHEBI:60344"/>
    </cofactor>
</comment>
<gene>
    <name evidence="9" type="ORF">GCM10010970_38950</name>
</gene>
<evidence type="ECO:0000313" key="9">
    <source>
        <dbReference type="EMBL" id="GGP23895.1"/>
    </source>
</evidence>
<dbReference type="RefSeq" id="WP_188706750.1">
    <property type="nucleotide sequence ID" value="NZ_BMLX01000008.1"/>
</dbReference>
<keyword evidence="10" id="KW-1185">Reference proteome</keyword>
<dbReference type="PANTHER" id="PTHR30521:SF0">
    <property type="entry name" value="DYP-TYPE PEROXIDASE FAMILY PROTEIN"/>
    <property type="match status" value="1"/>
</dbReference>
<accession>A0ABQ2PFE7</accession>
<evidence type="ECO:0000256" key="2">
    <source>
        <dbReference type="ARBA" id="ARBA00022559"/>
    </source>
</evidence>
<evidence type="ECO:0000259" key="7">
    <source>
        <dbReference type="Pfam" id="PF04261"/>
    </source>
</evidence>
<feature type="domain" description="Dyp-type peroxidase N-terminal" evidence="7">
    <location>
        <begin position="5"/>
        <end position="136"/>
    </location>
</feature>
<evidence type="ECO:0000256" key="4">
    <source>
        <dbReference type="ARBA" id="ARBA00023002"/>
    </source>
</evidence>
<sequence length="313" mass="34850">MPTPQRGILPVASTHAIFLTLRRRLGRRGDPALRSLLGQIPERIETLAAGNKEAGISAVLAIGSDCWAEIFESGRPALLRPFPRIAGAIHPAPATDGDLLLHIRGERYDLIFEFADHLAVQLGDWFEVVESVNGFRYRDKRDLTGFVDGTENPEGDEDRTAAAVVGEEDAEWAGGSYLHVQRYVHRLEQWTKLPVKQQEAIMGRTKAHNEEMDDEHKPRTAHIARVVIEENGEELEMLRHSLPYGSPAGDRGLYFASYARTPDIFEKMLTRMVAPTFDGRVDHMLNYTRAVSGVAFFAPSREKLASLAGARQG</sequence>
<keyword evidence="2 9" id="KW-0575">Peroxidase</keyword>
<dbReference type="EMBL" id="BMLX01000008">
    <property type="protein sequence ID" value="GGP23895.1"/>
    <property type="molecule type" value="Genomic_DNA"/>
</dbReference>
<comment type="caution">
    <text evidence="9">The sequence shown here is derived from an EMBL/GenBank/DDBJ whole genome shotgun (WGS) entry which is preliminary data.</text>
</comment>
<reference evidence="10" key="1">
    <citation type="journal article" date="2019" name="Int. J. Syst. Evol. Microbiol.">
        <title>The Global Catalogue of Microorganisms (GCM) 10K type strain sequencing project: providing services to taxonomists for standard genome sequencing and annotation.</title>
        <authorList>
            <consortium name="The Broad Institute Genomics Platform"/>
            <consortium name="The Broad Institute Genome Sequencing Center for Infectious Disease"/>
            <person name="Wu L."/>
            <person name="Ma J."/>
        </authorList>
    </citation>
    <scope>NUCLEOTIDE SEQUENCE [LARGE SCALE GENOMIC DNA]</scope>
    <source>
        <strain evidence="10">CGMCC 1.8859</strain>
    </source>
</reference>
<dbReference type="PANTHER" id="PTHR30521">
    <property type="entry name" value="DEFERROCHELATASE/PEROXIDASE"/>
    <property type="match status" value="1"/>
</dbReference>
<dbReference type="Proteomes" id="UP000637267">
    <property type="component" value="Unassembled WGS sequence"/>
</dbReference>
<protein>
    <submittedName>
        <fullName evidence="9">Peroxidase</fullName>
    </submittedName>
</protein>
<organism evidence="9 10">
    <name type="scientific">Silvimonas iriomotensis</name>
    <dbReference type="NCBI Taxonomy" id="449662"/>
    <lineage>
        <taxon>Bacteria</taxon>
        <taxon>Pseudomonadati</taxon>
        <taxon>Pseudomonadota</taxon>
        <taxon>Betaproteobacteria</taxon>
        <taxon>Neisseriales</taxon>
        <taxon>Chitinibacteraceae</taxon>
        <taxon>Silvimonas</taxon>
    </lineage>
</organism>
<dbReference type="GO" id="GO:0004601">
    <property type="term" value="F:peroxidase activity"/>
    <property type="evidence" value="ECO:0007669"/>
    <property type="project" value="UniProtKB-KW"/>
</dbReference>
<evidence type="ECO:0000259" key="8">
    <source>
        <dbReference type="Pfam" id="PF20628"/>
    </source>
</evidence>
<feature type="domain" description="Dyp-type peroxidase C-terminal" evidence="8">
    <location>
        <begin position="139"/>
        <end position="302"/>
    </location>
</feature>